<organism evidence="6 7">
    <name type="scientific">Heterodera schachtii</name>
    <name type="common">Sugarbeet cyst nematode worm</name>
    <name type="synonym">Tylenchus schachtii</name>
    <dbReference type="NCBI Taxonomy" id="97005"/>
    <lineage>
        <taxon>Eukaryota</taxon>
        <taxon>Metazoa</taxon>
        <taxon>Ecdysozoa</taxon>
        <taxon>Nematoda</taxon>
        <taxon>Chromadorea</taxon>
        <taxon>Rhabditida</taxon>
        <taxon>Tylenchina</taxon>
        <taxon>Tylenchomorpha</taxon>
        <taxon>Tylenchoidea</taxon>
        <taxon>Heteroderidae</taxon>
        <taxon>Heteroderinae</taxon>
        <taxon>Heterodera</taxon>
    </lineage>
</organism>
<comment type="function">
    <text evidence="3">Involved in transvection phenomena (= synapsis-dependent gene expression), where the synaptic pairing of chromosomes carrying genes with which zeste interacts influences the expression of these genes. Zeste binds to DNA and stimulates transcription from a nearby promoter.</text>
</comment>
<evidence type="ECO:0000313" key="6">
    <source>
        <dbReference type="EMBL" id="KAL3086447.1"/>
    </source>
</evidence>
<dbReference type="EMBL" id="JBICCN010000203">
    <property type="protein sequence ID" value="KAL3086447.1"/>
    <property type="molecule type" value="Genomic_DNA"/>
</dbReference>
<reference evidence="6 7" key="1">
    <citation type="submission" date="2024-10" db="EMBL/GenBank/DDBJ databases">
        <authorList>
            <person name="Kim D."/>
        </authorList>
    </citation>
    <scope>NUCLEOTIDE SEQUENCE [LARGE SCALE GENOMIC DNA]</scope>
    <source>
        <strain evidence="6">Taebaek</strain>
    </source>
</reference>
<protein>
    <recommendedName>
        <fullName evidence="2">Regulatory protein zeste</fullName>
    </recommendedName>
</protein>
<accession>A0ABD2J793</accession>
<evidence type="ECO:0000256" key="1">
    <source>
        <dbReference type="ARBA" id="ARBA00011764"/>
    </source>
</evidence>
<gene>
    <name evidence="6" type="ORF">niasHS_009870</name>
</gene>
<evidence type="ECO:0000313" key="7">
    <source>
        <dbReference type="Proteomes" id="UP001620645"/>
    </source>
</evidence>
<dbReference type="AlphaFoldDB" id="A0ABD2J793"/>
<evidence type="ECO:0000256" key="3">
    <source>
        <dbReference type="ARBA" id="ARBA00025466"/>
    </source>
</evidence>
<dbReference type="InterPro" id="IPR028002">
    <property type="entry name" value="Myb_DNA-bind_5"/>
</dbReference>
<sequence length="380" mass="43265">MALFNKQQGAEIAKFVEEHYDEFFPDNKTANAVQRSRAAWQHLANDLNSRHSGANFSWTQIKDKYKNLKKDVKKQYADEKKYKSGTGGGPAFAPSTDPDDISTKEAILATFGNSASFQGVPGGVSTNMFGGSPLMKTLEEEEENIEVKAIFESRKTATPRSRRTESANAAGCSSMSMSELQRQVLLVELENQRKLSPLLDKVSEFVDRASPLIDKMSMYMDQAGTSHAYDYQQQQREFDQQQQQREFDQQQENEEFFVEKSDKTYPRVKVEQTFGQLKRRFFANVIGYRVDLGRVPACIISSFVLHNIAKHLKMPEIFDEGEQNQPIVDDQPDPEFEPDDLDNDQNENAGGINARGFANERQKKLAGIKKREEITQNRFQ</sequence>
<feature type="compositionally biased region" description="Acidic residues" evidence="4">
    <location>
        <begin position="330"/>
        <end position="345"/>
    </location>
</feature>
<feature type="domain" description="Myb/SANT-like DNA-binding" evidence="5">
    <location>
        <begin position="12"/>
        <end position="77"/>
    </location>
</feature>
<dbReference type="Proteomes" id="UP001620645">
    <property type="component" value="Unassembled WGS sequence"/>
</dbReference>
<dbReference type="Pfam" id="PF13873">
    <property type="entry name" value="Myb_DNA-bind_5"/>
    <property type="match status" value="1"/>
</dbReference>
<evidence type="ECO:0000256" key="4">
    <source>
        <dbReference type="SAM" id="MobiDB-lite"/>
    </source>
</evidence>
<proteinExistence type="predicted"/>
<name>A0ABD2J793_HETSC</name>
<comment type="subunit">
    <text evidence="1">Self-associates forming complexes of several hundred monomers.</text>
</comment>
<feature type="region of interest" description="Disordered" evidence="4">
    <location>
        <begin position="324"/>
        <end position="356"/>
    </location>
</feature>
<comment type="caution">
    <text evidence="6">The sequence shown here is derived from an EMBL/GenBank/DDBJ whole genome shotgun (WGS) entry which is preliminary data.</text>
</comment>
<evidence type="ECO:0000256" key="2">
    <source>
        <dbReference type="ARBA" id="ARBA00016807"/>
    </source>
</evidence>
<evidence type="ECO:0000259" key="5">
    <source>
        <dbReference type="Pfam" id="PF13873"/>
    </source>
</evidence>
<keyword evidence="7" id="KW-1185">Reference proteome</keyword>
<feature type="region of interest" description="Disordered" evidence="4">
    <location>
        <begin position="79"/>
        <end position="99"/>
    </location>
</feature>